<comment type="caution">
    <text evidence="1">The sequence shown here is derived from an EMBL/GenBank/DDBJ whole genome shotgun (WGS) entry which is preliminary data.</text>
</comment>
<evidence type="ECO:0000313" key="1">
    <source>
        <dbReference type="EMBL" id="KAF2286342.1"/>
    </source>
</evidence>
<evidence type="ECO:0000313" key="2">
    <source>
        <dbReference type="Proteomes" id="UP000467840"/>
    </source>
</evidence>
<organism evidence="1 2">
    <name type="scientific">Hevea brasiliensis</name>
    <name type="common">Para rubber tree</name>
    <name type="synonym">Siphonia brasiliensis</name>
    <dbReference type="NCBI Taxonomy" id="3981"/>
    <lineage>
        <taxon>Eukaryota</taxon>
        <taxon>Viridiplantae</taxon>
        <taxon>Streptophyta</taxon>
        <taxon>Embryophyta</taxon>
        <taxon>Tracheophyta</taxon>
        <taxon>Spermatophyta</taxon>
        <taxon>Magnoliopsida</taxon>
        <taxon>eudicotyledons</taxon>
        <taxon>Gunneridae</taxon>
        <taxon>Pentapetalae</taxon>
        <taxon>rosids</taxon>
        <taxon>fabids</taxon>
        <taxon>Malpighiales</taxon>
        <taxon>Euphorbiaceae</taxon>
        <taxon>Crotonoideae</taxon>
        <taxon>Micrandreae</taxon>
        <taxon>Hevea</taxon>
    </lineage>
</organism>
<accession>A0A6A6KBW0</accession>
<dbReference type="AlphaFoldDB" id="A0A6A6KBW0"/>
<reference evidence="1 2" key="1">
    <citation type="journal article" date="2020" name="Mol. Plant">
        <title>The Chromosome-Based Rubber Tree Genome Provides New Insights into Spurge Genome Evolution and Rubber Biosynthesis.</title>
        <authorList>
            <person name="Liu J."/>
            <person name="Shi C."/>
            <person name="Shi C.C."/>
            <person name="Li W."/>
            <person name="Zhang Q.J."/>
            <person name="Zhang Y."/>
            <person name="Li K."/>
            <person name="Lu H.F."/>
            <person name="Shi C."/>
            <person name="Zhu S.T."/>
            <person name="Xiao Z.Y."/>
            <person name="Nan H."/>
            <person name="Yue Y."/>
            <person name="Zhu X.G."/>
            <person name="Wu Y."/>
            <person name="Hong X.N."/>
            <person name="Fan G.Y."/>
            <person name="Tong Y."/>
            <person name="Zhang D."/>
            <person name="Mao C.L."/>
            <person name="Liu Y.L."/>
            <person name="Hao S.J."/>
            <person name="Liu W.Q."/>
            <person name="Lv M.Q."/>
            <person name="Zhang H.B."/>
            <person name="Liu Y."/>
            <person name="Hu-Tang G.R."/>
            <person name="Wang J.P."/>
            <person name="Wang J.H."/>
            <person name="Sun Y.H."/>
            <person name="Ni S.B."/>
            <person name="Chen W.B."/>
            <person name="Zhang X.C."/>
            <person name="Jiao Y.N."/>
            <person name="Eichler E.E."/>
            <person name="Li G.H."/>
            <person name="Liu X."/>
            <person name="Gao L.Z."/>
        </authorList>
    </citation>
    <scope>NUCLEOTIDE SEQUENCE [LARGE SCALE GENOMIC DNA]</scope>
    <source>
        <strain evidence="2">cv. GT1</strain>
        <tissue evidence="1">Leaf</tissue>
    </source>
</reference>
<dbReference type="Proteomes" id="UP000467840">
    <property type="component" value="Chromosome 3"/>
</dbReference>
<gene>
    <name evidence="1" type="ORF">GH714_014718</name>
</gene>
<sequence>MGIKFDNEVLALMVLASLLESWKTFKLLLTNSALNGLVNMESIKSDQIIEDVGKVQKNILEFDDDSTNLELIPLTTMPREVGDDIQDNLADANDAPIDDEPNDEGIHIQSLAPMISPISLRRSDKARQHSTKYPSDKYALLIDGGEPKCFEEAMNYEHKLK</sequence>
<protein>
    <submittedName>
        <fullName evidence="1">Uncharacterized protein</fullName>
    </submittedName>
</protein>
<name>A0A6A6KBW0_HEVBR</name>
<keyword evidence="2" id="KW-1185">Reference proteome</keyword>
<proteinExistence type="predicted"/>
<dbReference type="EMBL" id="JAAGAX010000017">
    <property type="protein sequence ID" value="KAF2286342.1"/>
    <property type="molecule type" value="Genomic_DNA"/>
</dbReference>